<reference evidence="7 8" key="1">
    <citation type="submission" date="2017-02" db="EMBL/GenBank/DDBJ databases">
        <authorList>
            <person name="Peterson S.W."/>
        </authorList>
    </citation>
    <scope>NUCLEOTIDE SEQUENCE [LARGE SCALE GENOMIC DNA]</scope>
    <source>
        <strain evidence="7 8">ATCC 51222</strain>
    </source>
</reference>
<dbReference type="InterPro" id="IPR004839">
    <property type="entry name" value="Aminotransferase_I/II_large"/>
</dbReference>
<dbReference type="Gene3D" id="1.10.10.10">
    <property type="entry name" value="Winged helix-like DNA-binding domain superfamily/Winged helix DNA-binding domain"/>
    <property type="match status" value="1"/>
</dbReference>
<proteinExistence type="inferred from homology"/>
<evidence type="ECO:0000259" key="6">
    <source>
        <dbReference type="PROSITE" id="PS50949"/>
    </source>
</evidence>
<dbReference type="PANTHER" id="PTHR46577">
    <property type="entry name" value="HTH-TYPE TRANSCRIPTIONAL REGULATORY PROTEIN GABR"/>
    <property type="match status" value="1"/>
</dbReference>
<dbReference type="PANTHER" id="PTHR46577:SF1">
    <property type="entry name" value="HTH-TYPE TRANSCRIPTIONAL REGULATORY PROTEIN GABR"/>
    <property type="match status" value="1"/>
</dbReference>
<dbReference type="GO" id="GO:0003677">
    <property type="term" value="F:DNA binding"/>
    <property type="evidence" value="ECO:0007669"/>
    <property type="project" value="UniProtKB-KW"/>
</dbReference>
<dbReference type="PROSITE" id="PS50949">
    <property type="entry name" value="HTH_GNTR"/>
    <property type="match status" value="1"/>
</dbReference>
<name>A0A1T4KW62_9FIRM</name>
<dbReference type="InterPro" id="IPR015424">
    <property type="entry name" value="PyrdxlP-dep_Trfase"/>
</dbReference>
<dbReference type="GO" id="GO:0030170">
    <property type="term" value="F:pyridoxal phosphate binding"/>
    <property type="evidence" value="ECO:0007669"/>
    <property type="project" value="InterPro"/>
</dbReference>
<dbReference type="InterPro" id="IPR036390">
    <property type="entry name" value="WH_DNA-bd_sf"/>
</dbReference>
<keyword evidence="7" id="KW-0808">Transferase</keyword>
<dbReference type="Pfam" id="PF00155">
    <property type="entry name" value="Aminotran_1_2"/>
    <property type="match status" value="1"/>
</dbReference>
<dbReference type="GO" id="GO:0003700">
    <property type="term" value="F:DNA-binding transcription factor activity"/>
    <property type="evidence" value="ECO:0007669"/>
    <property type="project" value="InterPro"/>
</dbReference>
<dbReference type="AlphaFoldDB" id="A0A1T4KW62"/>
<dbReference type="CDD" id="cd00609">
    <property type="entry name" value="AAT_like"/>
    <property type="match status" value="1"/>
</dbReference>
<evidence type="ECO:0000256" key="2">
    <source>
        <dbReference type="ARBA" id="ARBA00022898"/>
    </source>
</evidence>
<evidence type="ECO:0000313" key="7">
    <source>
        <dbReference type="EMBL" id="SJZ46646.1"/>
    </source>
</evidence>
<evidence type="ECO:0000256" key="3">
    <source>
        <dbReference type="ARBA" id="ARBA00023015"/>
    </source>
</evidence>
<dbReference type="SMART" id="SM00345">
    <property type="entry name" value="HTH_GNTR"/>
    <property type="match status" value="1"/>
</dbReference>
<protein>
    <submittedName>
        <fullName evidence="7">GntR family transcriptional regulator / MocR family aminotransferase</fullName>
    </submittedName>
</protein>
<feature type="domain" description="HTH gntR-type" evidence="6">
    <location>
        <begin position="1"/>
        <end position="69"/>
    </location>
</feature>
<dbReference type="Pfam" id="PF00392">
    <property type="entry name" value="GntR"/>
    <property type="match status" value="1"/>
</dbReference>
<keyword evidence="4" id="KW-0238">DNA-binding</keyword>
<dbReference type="GO" id="GO:0008483">
    <property type="term" value="F:transaminase activity"/>
    <property type="evidence" value="ECO:0007669"/>
    <property type="project" value="UniProtKB-KW"/>
</dbReference>
<keyword evidence="3" id="KW-0805">Transcription regulation</keyword>
<gene>
    <name evidence="7" type="ORF">SAMN02745114_00644</name>
</gene>
<dbReference type="InterPro" id="IPR051446">
    <property type="entry name" value="HTH_trans_reg/aminotransferase"/>
</dbReference>
<dbReference type="STRING" id="290054.SAMN02745114_00644"/>
<keyword evidence="8" id="KW-1185">Reference proteome</keyword>
<dbReference type="OrthoDB" id="9808770at2"/>
<keyword evidence="7" id="KW-0032">Aminotransferase</keyword>
<keyword evidence="2" id="KW-0663">Pyridoxal phosphate</keyword>
<comment type="similarity">
    <text evidence="1">In the C-terminal section; belongs to the class-I pyridoxal-phosphate-dependent aminotransferase family.</text>
</comment>
<organism evidence="7 8">
    <name type="scientific">Eubacterium coprostanoligenes</name>
    <dbReference type="NCBI Taxonomy" id="290054"/>
    <lineage>
        <taxon>Bacteria</taxon>
        <taxon>Bacillati</taxon>
        <taxon>Bacillota</taxon>
        <taxon>Clostridia</taxon>
        <taxon>Eubacteriales</taxon>
        <taxon>Eubacteriaceae</taxon>
        <taxon>Eubacterium</taxon>
    </lineage>
</organism>
<dbReference type="InterPro" id="IPR036388">
    <property type="entry name" value="WH-like_DNA-bd_sf"/>
</dbReference>
<dbReference type="Proteomes" id="UP000190657">
    <property type="component" value="Unassembled WGS sequence"/>
</dbReference>
<dbReference type="RefSeq" id="WP_078768137.1">
    <property type="nucleotide sequence ID" value="NZ_FUWW01000005.1"/>
</dbReference>
<dbReference type="SUPFAM" id="SSF46785">
    <property type="entry name" value="Winged helix' DNA-binding domain"/>
    <property type="match status" value="1"/>
</dbReference>
<accession>A0A1T4KW62</accession>
<dbReference type="CDD" id="cd07377">
    <property type="entry name" value="WHTH_GntR"/>
    <property type="match status" value="1"/>
</dbReference>
<dbReference type="InterPro" id="IPR000524">
    <property type="entry name" value="Tscrpt_reg_HTH_GntR"/>
</dbReference>
<evidence type="ECO:0000256" key="5">
    <source>
        <dbReference type="ARBA" id="ARBA00023163"/>
    </source>
</evidence>
<dbReference type="InterPro" id="IPR015421">
    <property type="entry name" value="PyrdxlP-dep_Trfase_major"/>
</dbReference>
<dbReference type="Gene3D" id="3.40.640.10">
    <property type="entry name" value="Type I PLP-dependent aspartate aminotransferase-like (Major domain)"/>
    <property type="match status" value="1"/>
</dbReference>
<keyword evidence="5" id="KW-0804">Transcription</keyword>
<dbReference type="EMBL" id="FUWW01000005">
    <property type="protein sequence ID" value="SJZ46646.1"/>
    <property type="molecule type" value="Genomic_DNA"/>
</dbReference>
<evidence type="ECO:0000256" key="4">
    <source>
        <dbReference type="ARBA" id="ARBA00023125"/>
    </source>
</evidence>
<evidence type="ECO:0000313" key="8">
    <source>
        <dbReference type="Proteomes" id="UP000190657"/>
    </source>
</evidence>
<sequence length="420" mass="47538">MKKYIEIYNYYKKLILTNQLKAGDKLPSVRAATQLLPVSKTTIQNAYFELQADGYVIASPKSGYYVTEQKNIVPKATSHTKENSKILYDLKSGDADEESFDVKLWQRYIKSALRQEERLLSYGDVQGETDLREVLSDYIRAKRNVSASSDRIVVGAGVQSLLYILCSLIKNKGTVSFPDKSFVQGMNLFADYGFEVKTRNKDADIIYVSPSHMTSYGNVMPIKRRLELVEYSKERGSLVIEDDFDSDFLYQTKPIPSLFALSNAQNIIYMGSFSNVLIPGIRISFMVLTEELANEFQKCKNRFSQTASKTEQIALCQYIRDGHINSQARKVRRLYTAKAKYFCDELQRVLPDSKIELSENGLQVKAEIPFKKETSIFEQNGISANIVSNENGALRIVFVPSAVKISDIPSAVEKIKSIIL</sequence>
<dbReference type="SUPFAM" id="SSF53383">
    <property type="entry name" value="PLP-dependent transferases"/>
    <property type="match status" value="1"/>
</dbReference>
<evidence type="ECO:0000256" key="1">
    <source>
        <dbReference type="ARBA" id="ARBA00005384"/>
    </source>
</evidence>